<dbReference type="AlphaFoldDB" id="A0AAF0UZJ6"/>
<reference evidence="2" key="1">
    <citation type="submission" date="2023-08" db="EMBL/GenBank/DDBJ databases">
        <title>A de novo genome assembly of Solanum verrucosum Schlechtendal, a Mexican diploid species geographically isolated from the other diploid A-genome species in potato relatives.</title>
        <authorList>
            <person name="Hosaka K."/>
        </authorList>
    </citation>
    <scope>NUCLEOTIDE SEQUENCE</scope>
    <source>
        <tissue evidence="2">Young leaves</tissue>
    </source>
</reference>
<protein>
    <recommendedName>
        <fullName evidence="1">Tf2-1-like SH3-like domain-containing protein</fullName>
    </recommendedName>
</protein>
<evidence type="ECO:0000313" key="2">
    <source>
        <dbReference type="EMBL" id="WMV54609.1"/>
    </source>
</evidence>
<accession>A0AAF0UZJ6</accession>
<gene>
    <name evidence="2" type="ORF">MTR67_047994</name>
</gene>
<dbReference type="InterPro" id="IPR056924">
    <property type="entry name" value="SH3_Tf2-1"/>
</dbReference>
<dbReference type="EMBL" id="CP133622">
    <property type="protein sequence ID" value="WMV54609.1"/>
    <property type="molecule type" value="Genomic_DNA"/>
</dbReference>
<dbReference type="Proteomes" id="UP001234989">
    <property type="component" value="Chromosome 11"/>
</dbReference>
<keyword evidence="3" id="KW-1185">Reference proteome</keyword>
<dbReference type="PANTHER" id="PTHR46148:SF58">
    <property type="entry name" value="RETROTRANSPOSON PROTEIN"/>
    <property type="match status" value="1"/>
</dbReference>
<name>A0AAF0UZJ6_SOLVR</name>
<evidence type="ECO:0000313" key="3">
    <source>
        <dbReference type="Proteomes" id="UP001234989"/>
    </source>
</evidence>
<sequence>MKGVIRFSKMGKLSARYIGPYKIIQRIGQLAYELELPQEISTVHPVFHVLMIRKCVGDPSSLFLLKMYRLQEISLMKKYPLLFWIELGS</sequence>
<organism evidence="2 3">
    <name type="scientific">Solanum verrucosum</name>
    <dbReference type="NCBI Taxonomy" id="315347"/>
    <lineage>
        <taxon>Eukaryota</taxon>
        <taxon>Viridiplantae</taxon>
        <taxon>Streptophyta</taxon>
        <taxon>Embryophyta</taxon>
        <taxon>Tracheophyta</taxon>
        <taxon>Spermatophyta</taxon>
        <taxon>Magnoliopsida</taxon>
        <taxon>eudicotyledons</taxon>
        <taxon>Gunneridae</taxon>
        <taxon>Pentapetalae</taxon>
        <taxon>asterids</taxon>
        <taxon>lamiids</taxon>
        <taxon>Solanales</taxon>
        <taxon>Solanaceae</taxon>
        <taxon>Solanoideae</taxon>
        <taxon>Solaneae</taxon>
        <taxon>Solanum</taxon>
    </lineage>
</organism>
<dbReference type="PANTHER" id="PTHR46148">
    <property type="entry name" value="CHROMO DOMAIN-CONTAINING PROTEIN"/>
    <property type="match status" value="1"/>
</dbReference>
<proteinExistence type="predicted"/>
<evidence type="ECO:0000259" key="1">
    <source>
        <dbReference type="Pfam" id="PF24626"/>
    </source>
</evidence>
<dbReference type="Pfam" id="PF24626">
    <property type="entry name" value="SH3_Tf2-1"/>
    <property type="match status" value="1"/>
</dbReference>
<feature type="domain" description="Tf2-1-like SH3-like" evidence="1">
    <location>
        <begin position="6"/>
        <end position="56"/>
    </location>
</feature>